<dbReference type="NCBIfam" id="NF043035">
    <property type="entry name" value="OxoTetrKin"/>
    <property type="match status" value="1"/>
</dbReference>
<evidence type="ECO:0000256" key="10">
    <source>
        <dbReference type="ARBA" id="ARBA00039095"/>
    </source>
</evidence>
<evidence type="ECO:0000256" key="3">
    <source>
        <dbReference type="ARBA" id="ARBA00022741"/>
    </source>
</evidence>
<keyword evidence="4" id="KW-0418">Kinase</keyword>
<dbReference type="EC" id="2.7.1.217" evidence="10"/>
<comment type="caution">
    <text evidence="15">The sequence shown here is derived from an EMBL/GenBank/DDBJ whole genome shotgun (WGS) entry which is preliminary data.</text>
</comment>
<evidence type="ECO:0000256" key="7">
    <source>
        <dbReference type="ARBA" id="ARBA00035898"/>
    </source>
</evidence>
<gene>
    <name evidence="15" type="ORF">SAE02_53820</name>
</gene>
<feature type="domain" description="Four-carbon acid sugar kinase nucleotide binding" evidence="14">
    <location>
        <begin position="255"/>
        <end position="411"/>
    </location>
</feature>
<protein>
    <recommendedName>
        <fullName evidence="11">3-oxo-tetronate kinase</fullName>
        <ecNumber evidence="10">2.7.1.217</ecNumber>
    </recommendedName>
    <alternativeName>
        <fullName evidence="12">3-dehydrotetronate 4-kinase</fullName>
    </alternativeName>
</protein>
<evidence type="ECO:0000256" key="1">
    <source>
        <dbReference type="ARBA" id="ARBA00005715"/>
    </source>
</evidence>
<dbReference type="InterPro" id="IPR042213">
    <property type="entry name" value="NBD_C_sf"/>
</dbReference>
<evidence type="ECO:0000259" key="13">
    <source>
        <dbReference type="Pfam" id="PF07005"/>
    </source>
</evidence>
<evidence type="ECO:0000313" key="16">
    <source>
        <dbReference type="Proteomes" id="UP000321523"/>
    </source>
</evidence>
<dbReference type="Gene3D" id="3.40.980.20">
    <property type="entry name" value="Four-carbon acid sugar kinase, nucleotide binding domain"/>
    <property type="match status" value="1"/>
</dbReference>
<dbReference type="Proteomes" id="UP000321523">
    <property type="component" value="Unassembled WGS sequence"/>
</dbReference>
<feature type="domain" description="Four-carbon acid sugar kinase N-terminal" evidence="13">
    <location>
        <begin position="4"/>
        <end position="228"/>
    </location>
</feature>
<evidence type="ECO:0000256" key="5">
    <source>
        <dbReference type="ARBA" id="ARBA00022840"/>
    </source>
</evidence>
<dbReference type="InterPro" id="IPR037051">
    <property type="entry name" value="4-carb_acid_sugar_kinase_N_sf"/>
</dbReference>
<keyword evidence="3" id="KW-0547">Nucleotide-binding</keyword>
<dbReference type="Gene3D" id="3.40.50.10840">
    <property type="entry name" value="Putative sugar-binding, N-terminal domain"/>
    <property type="match status" value="1"/>
</dbReference>
<dbReference type="Pfam" id="PF17042">
    <property type="entry name" value="NBD_C"/>
    <property type="match status" value="1"/>
</dbReference>
<evidence type="ECO:0000259" key="14">
    <source>
        <dbReference type="Pfam" id="PF17042"/>
    </source>
</evidence>
<dbReference type="AlphaFoldDB" id="A0A512DXM8"/>
<evidence type="ECO:0000256" key="2">
    <source>
        <dbReference type="ARBA" id="ARBA00022679"/>
    </source>
</evidence>
<dbReference type="GO" id="GO:0005524">
    <property type="term" value="F:ATP binding"/>
    <property type="evidence" value="ECO:0007669"/>
    <property type="project" value="UniProtKB-KW"/>
</dbReference>
<comment type="function">
    <text evidence="9">Catalyzes the ATP-dependent phosphorylation of 3-oxo-tetronate to 3-oxo-tetronate 4-phosphate.</text>
</comment>
<reference evidence="15 16" key="1">
    <citation type="submission" date="2019-07" db="EMBL/GenBank/DDBJ databases">
        <title>Whole genome shotgun sequence of Skermanella aerolata NBRC 106429.</title>
        <authorList>
            <person name="Hosoyama A."/>
            <person name="Uohara A."/>
            <person name="Ohji S."/>
            <person name="Ichikawa N."/>
        </authorList>
    </citation>
    <scope>NUCLEOTIDE SEQUENCE [LARGE SCALE GENOMIC DNA]</scope>
    <source>
        <strain evidence="15 16">NBRC 106429</strain>
    </source>
</reference>
<keyword evidence="5" id="KW-0067">ATP-binding</keyword>
<keyword evidence="2" id="KW-0808">Transferase</keyword>
<evidence type="ECO:0000256" key="12">
    <source>
        <dbReference type="ARBA" id="ARBA00041377"/>
    </source>
</evidence>
<sequence length="419" mass="44170">MMRLGIIADDFTGATDIAGFLVANGLSTIQLNGVPDKELQVEADAVVISLKSRSCPVDEAISMSLQALDWLVARDCEQFFFKYCSTFDSTAKGNIGPVTDALLDALGEDFTVVCPALPVNGRTIYNGYLFVNGVPLNESGMRHHPVTPMLDANLMRLMEAQSKGKCGNVKSDDVDLGVEGVRAALDKLRADGNRYAVLDVLNSAHVETVGRAVAGMKLVTGGSGLADGMAKAWTERLSDPEQAAVAGKPSGKRAVVLSGSCSQMTNAQVALYKQSAPSQAVDVVRCMNDAGYADELFAWITSQPAGDLAPLVYATTDPANLSEIQKKFGADQASAAVERIFGKLATLLAGEGFDTFIVAGGETSGIVVQSLGVTGFHIGPQIAPGVPWVRAVDRPISLALKSGNFGKERFFFDAQQAIG</sequence>
<proteinExistence type="inferred from homology"/>
<evidence type="ECO:0000256" key="9">
    <source>
        <dbReference type="ARBA" id="ARBA00037335"/>
    </source>
</evidence>
<name>A0A512DXM8_9PROT</name>
<dbReference type="InterPro" id="IPR010737">
    <property type="entry name" value="4-carb_acid_sugar_kinase_N"/>
</dbReference>
<evidence type="ECO:0000256" key="8">
    <source>
        <dbReference type="ARBA" id="ARBA00036346"/>
    </source>
</evidence>
<evidence type="ECO:0000256" key="4">
    <source>
        <dbReference type="ARBA" id="ARBA00022777"/>
    </source>
</evidence>
<evidence type="ECO:0000256" key="6">
    <source>
        <dbReference type="ARBA" id="ARBA00023277"/>
    </source>
</evidence>
<evidence type="ECO:0000313" key="15">
    <source>
        <dbReference type="EMBL" id="GEO41234.1"/>
    </source>
</evidence>
<comment type="similarity">
    <text evidence="1">Belongs to the four-carbon acid sugar kinase family.</text>
</comment>
<keyword evidence="6" id="KW-0119">Carbohydrate metabolism</keyword>
<dbReference type="GO" id="GO:0016301">
    <property type="term" value="F:kinase activity"/>
    <property type="evidence" value="ECO:0007669"/>
    <property type="project" value="UniProtKB-KW"/>
</dbReference>
<dbReference type="Pfam" id="PF07005">
    <property type="entry name" value="SBD_N"/>
    <property type="match status" value="1"/>
</dbReference>
<keyword evidence="16" id="KW-1185">Reference proteome</keyword>
<evidence type="ECO:0000256" key="11">
    <source>
        <dbReference type="ARBA" id="ARBA00039461"/>
    </source>
</evidence>
<dbReference type="InterPro" id="IPR050007">
    <property type="entry name" value="OtnK"/>
</dbReference>
<dbReference type="SUPFAM" id="SSF142764">
    <property type="entry name" value="YgbK-like"/>
    <property type="match status" value="1"/>
</dbReference>
<comment type="catalytic activity">
    <reaction evidence="8">
        <text>3-dehydro-D-erythronate + ATP = 3-dehydro-4-O-phospho-D-erythronate + ADP + H(+)</text>
        <dbReference type="Rhea" id="RHEA:52556"/>
        <dbReference type="ChEBI" id="CHEBI:15378"/>
        <dbReference type="ChEBI" id="CHEBI:30616"/>
        <dbReference type="ChEBI" id="CHEBI:57958"/>
        <dbReference type="ChEBI" id="CHEBI:136593"/>
        <dbReference type="ChEBI" id="CHEBI:456216"/>
        <dbReference type="EC" id="2.7.1.217"/>
    </reaction>
</comment>
<organism evidence="15 16">
    <name type="scientific">Skermanella aerolata</name>
    <dbReference type="NCBI Taxonomy" id="393310"/>
    <lineage>
        <taxon>Bacteria</taxon>
        <taxon>Pseudomonadati</taxon>
        <taxon>Pseudomonadota</taxon>
        <taxon>Alphaproteobacteria</taxon>
        <taxon>Rhodospirillales</taxon>
        <taxon>Azospirillaceae</taxon>
        <taxon>Skermanella</taxon>
    </lineage>
</organism>
<dbReference type="InterPro" id="IPR031475">
    <property type="entry name" value="NBD_C"/>
</dbReference>
<accession>A0A512DXM8</accession>
<comment type="catalytic activity">
    <reaction evidence="7">
        <text>3-dehydro-L-erythronate + ATP = 3-dehydro-4-O-phospho-L-erythronate + ADP + H(+)</text>
        <dbReference type="Rhea" id="RHEA:52552"/>
        <dbReference type="ChEBI" id="CHEBI:15378"/>
        <dbReference type="ChEBI" id="CHEBI:30616"/>
        <dbReference type="ChEBI" id="CHEBI:136592"/>
        <dbReference type="ChEBI" id="CHEBI:136670"/>
        <dbReference type="ChEBI" id="CHEBI:456216"/>
        <dbReference type="EC" id="2.7.1.217"/>
    </reaction>
</comment>
<dbReference type="EMBL" id="BJYZ01000026">
    <property type="protein sequence ID" value="GEO41234.1"/>
    <property type="molecule type" value="Genomic_DNA"/>
</dbReference>